<feature type="region of interest" description="Disordered" evidence="1">
    <location>
        <begin position="1"/>
        <end position="21"/>
    </location>
</feature>
<dbReference type="EMBL" id="ONZP01000727">
    <property type="protein sequence ID" value="SPJ90328.1"/>
    <property type="molecule type" value="Genomic_DNA"/>
</dbReference>
<dbReference type="Proteomes" id="UP001187734">
    <property type="component" value="Unassembled WGS sequence"/>
</dbReference>
<sequence>MPSNHHTEITSLPSPDEEHGKRCRLEIREQPVAAVQSCGLDDENGEAIHPPPIVELIMEGQDVAEKPGKYKYVMDCSVHEEIDAQGKSLTFCDRQKQQPLLGTWVTEPSTVVDQDKSGLA</sequence>
<comment type="caution">
    <text evidence="3">The sequence shown here is derived from an EMBL/GenBank/DDBJ whole genome shotgun (WGS) entry which is preliminary data.</text>
</comment>
<gene>
    <name evidence="3" type="ORF">FTOL_13209</name>
</gene>
<proteinExistence type="predicted"/>
<organism evidence="3 4">
    <name type="scientific">Fusarium torulosum</name>
    <dbReference type="NCBI Taxonomy" id="33205"/>
    <lineage>
        <taxon>Eukaryota</taxon>
        <taxon>Fungi</taxon>
        <taxon>Dikarya</taxon>
        <taxon>Ascomycota</taxon>
        <taxon>Pezizomycotina</taxon>
        <taxon>Sordariomycetes</taxon>
        <taxon>Hypocreomycetidae</taxon>
        <taxon>Hypocreales</taxon>
        <taxon>Nectriaceae</taxon>
        <taxon>Fusarium</taxon>
    </lineage>
</organism>
<protein>
    <recommendedName>
        <fullName evidence="2">Velvet domain-containing protein</fullName>
    </recommendedName>
</protein>
<evidence type="ECO:0000256" key="1">
    <source>
        <dbReference type="SAM" id="MobiDB-lite"/>
    </source>
</evidence>
<dbReference type="InterPro" id="IPR038491">
    <property type="entry name" value="Velvet_dom_sf"/>
</dbReference>
<dbReference type="Pfam" id="PF11754">
    <property type="entry name" value="Velvet"/>
    <property type="match status" value="1"/>
</dbReference>
<evidence type="ECO:0000313" key="4">
    <source>
        <dbReference type="Proteomes" id="UP001187734"/>
    </source>
</evidence>
<dbReference type="Gene3D" id="2.60.40.3960">
    <property type="entry name" value="Velvet domain"/>
    <property type="match status" value="1"/>
</dbReference>
<evidence type="ECO:0000313" key="3">
    <source>
        <dbReference type="EMBL" id="SPJ90328.1"/>
    </source>
</evidence>
<feature type="domain" description="Velvet" evidence="2">
    <location>
        <begin position="24"/>
        <end position="61"/>
    </location>
</feature>
<evidence type="ECO:0000259" key="2">
    <source>
        <dbReference type="Pfam" id="PF11754"/>
    </source>
</evidence>
<keyword evidence="4" id="KW-1185">Reference proteome</keyword>
<dbReference type="InterPro" id="IPR037525">
    <property type="entry name" value="Velvet_dom"/>
</dbReference>
<accession>A0AAE8MNX1</accession>
<name>A0AAE8MNX1_9HYPO</name>
<reference evidence="3" key="1">
    <citation type="submission" date="2018-03" db="EMBL/GenBank/DDBJ databases">
        <authorList>
            <person name="Guldener U."/>
        </authorList>
    </citation>
    <scope>NUCLEOTIDE SEQUENCE</scope>
</reference>
<dbReference type="AlphaFoldDB" id="A0AAE8MNX1"/>